<accession>A0A316GJC6</accession>
<evidence type="ECO:0008006" key="4">
    <source>
        <dbReference type="Google" id="ProtNLM"/>
    </source>
</evidence>
<organism evidence="2 3">
    <name type="scientific">Roseicyclus mahoneyensis</name>
    <dbReference type="NCBI Taxonomy" id="164332"/>
    <lineage>
        <taxon>Bacteria</taxon>
        <taxon>Pseudomonadati</taxon>
        <taxon>Pseudomonadota</taxon>
        <taxon>Alphaproteobacteria</taxon>
        <taxon>Rhodobacterales</taxon>
        <taxon>Roseobacteraceae</taxon>
        <taxon>Roseicyclus</taxon>
    </lineage>
</organism>
<evidence type="ECO:0000313" key="3">
    <source>
        <dbReference type="Proteomes" id="UP000245708"/>
    </source>
</evidence>
<feature type="transmembrane region" description="Helical" evidence="1">
    <location>
        <begin position="176"/>
        <end position="194"/>
    </location>
</feature>
<dbReference type="AlphaFoldDB" id="A0A316GJC6"/>
<keyword evidence="1" id="KW-0472">Membrane</keyword>
<name>A0A316GJC6_9RHOB</name>
<evidence type="ECO:0000313" key="2">
    <source>
        <dbReference type="EMBL" id="PWK61002.1"/>
    </source>
</evidence>
<dbReference type="Proteomes" id="UP000245708">
    <property type="component" value="Unassembled WGS sequence"/>
</dbReference>
<feature type="transmembrane region" description="Helical" evidence="1">
    <location>
        <begin position="58"/>
        <end position="81"/>
    </location>
</feature>
<evidence type="ECO:0000256" key="1">
    <source>
        <dbReference type="SAM" id="Phobius"/>
    </source>
</evidence>
<feature type="transmembrane region" description="Helical" evidence="1">
    <location>
        <begin position="147"/>
        <end position="170"/>
    </location>
</feature>
<protein>
    <recommendedName>
        <fullName evidence="4">TspO/MBR related protein</fullName>
    </recommendedName>
</protein>
<gene>
    <name evidence="2" type="ORF">C7455_103202</name>
</gene>
<feature type="transmembrane region" description="Helical" evidence="1">
    <location>
        <begin position="206"/>
        <end position="237"/>
    </location>
</feature>
<reference evidence="2 3" key="1">
    <citation type="submission" date="2018-05" db="EMBL/GenBank/DDBJ databases">
        <title>Genomic Encyclopedia of Type Strains, Phase IV (KMG-IV): sequencing the most valuable type-strain genomes for metagenomic binning, comparative biology and taxonomic classification.</title>
        <authorList>
            <person name="Goeker M."/>
        </authorList>
    </citation>
    <scope>NUCLEOTIDE SEQUENCE [LARGE SCALE GENOMIC DNA]</scope>
    <source>
        <strain evidence="2 3">DSM 16097</strain>
    </source>
</reference>
<feature type="transmembrane region" description="Helical" evidence="1">
    <location>
        <begin position="93"/>
        <end position="113"/>
    </location>
</feature>
<keyword evidence="1" id="KW-1133">Transmembrane helix</keyword>
<feature type="transmembrane region" description="Helical" evidence="1">
    <location>
        <begin position="119"/>
        <end position="135"/>
    </location>
</feature>
<feature type="transmembrane region" description="Helical" evidence="1">
    <location>
        <begin position="18"/>
        <end position="38"/>
    </location>
</feature>
<comment type="caution">
    <text evidence="2">The sequence shown here is derived from an EMBL/GenBank/DDBJ whole genome shotgun (WGS) entry which is preliminary data.</text>
</comment>
<dbReference type="EMBL" id="QGGW01000003">
    <property type="protein sequence ID" value="PWK61002.1"/>
    <property type="molecule type" value="Genomic_DNA"/>
</dbReference>
<dbReference type="RefSeq" id="WP_245904265.1">
    <property type="nucleotide sequence ID" value="NZ_QGGW01000003.1"/>
</dbReference>
<proteinExistence type="predicted"/>
<keyword evidence="3" id="KW-1185">Reference proteome</keyword>
<keyword evidence="1" id="KW-0812">Transmembrane</keyword>
<sequence length="242" mass="25092">MPDLENPDDPQDGAKLKAVLVLVAAVAFVVSPFLAQPFTGFDPAQLPIPVDDPPIQPAGYAFSIWGVIYLWLLGSAGYGLLRRDTAADWDAGRWGAFVSLAIGASWIAVALSAPVMATILIWAMLGGALWALLRAPARDRAWNALPLGLYAGWLTAASCVATGTVVMGYGWGSPAAVSWVMLLIALALAVALTLRLRTPTYPLAVGWALIGVLATNGATAFGIAAGLGAAAMLALAARQIRA</sequence>